<dbReference type="InterPro" id="IPR005467">
    <property type="entry name" value="His_kinase_dom"/>
</dbReference>
<dbReference type="InterPro" id="IPR036097">
    <property type="entry name" value="HisK_dim/P_sf"/>
</dbReference>
<dbReference type="PANTHER" id="PTHR43547:SF2">
    <property type="entry name" value="HYBRID SIGNAL TRANSDUCTION HISTIDINE KINASE C"/>
    <property type="match status" value="1"/>
</dbReference>
<gene>
    <name evidence="9" type="ORF">Aco03nite_049270</name>
</gene>
<dbReference type="PRINTS" id="PR00344">
    <property type="entry name" value="BCTRLSENSOR"/>
</dbReference>
<dbReference type="PROSITE" id="PS50109">
    <property type="entry name" value="HIS_KIN"/>
    <property type="match status" value="1"/>
</dbReference>
<dbReference type="Gene3D" id="1.10.287.130">
    <property type="match status" value="1"/>
</dbReference>
<evidence type="ECO:0000256" key="4">
    <source>
        <dbReference type="ARBA" id="ARBA00022553"/>
    </source>
</evidence>
<evidence type="ECO:0000256" key="3">
    <source>
        <dbReference type="ARBA" id="ARBA00012438"/>
    </source>
</evidence>
<dbReference type="SMART" id="SM00387">
    <property type="entry name" value="HATPase_c"/>
    <property type="match status" value="1"/>
</dbReference>
<dbReference type="InterPro" id="IPR029016">
    <property type="entry name" value="GAF-like_dom_sf"/>
</dbReference>
<keyword evidence="6" id="KW-0902">Two-component regulatory system</keyword>
<evidence type="ECO:0000256" key="6">
    <source>
        <dbReference type="ARBA" id="ARBA00023012"/>
    </source>
</evidence>
<dbReference type="SMART" id="SM00065">
    <property type="entry name" value="GAF"/>
    <property type="match status" value="1"/>
</dbReference>
<dbReference type="NCBIfam" id="TIGR00229">
    <property type="entry name" value="sensory_box"/>
    <property type="match status" value="1"/>
</dbReference>
<feature type="domain" description="PAS" evidence="8">
    <location>
        <begin position="7"/>
        <end position="47"/>
    </location>
</feature>
<keyword evidence="10" id="KW-1185">Reference proteome</keyword>
<reference evidence="9 10" key="1">
    <citation type="submission" date="2021-01" db="EMBL/GenBank/DDBJ databases">
        <title>Whole genome shotgun sequence of Actinoplanes couchii NBRC 106145.</title>
        <authorList>
            <person name="Komaki H."/>
            <person name="Tamura T."/>
        </authorList>
    </citation>
    <scope>NUCLEOTIDE SEQUENCE [LARGE SCALE GENOMIC DNA]</scope>
    <source>
        <strain evidence="9 10">NBRC 106145</strain>
    </source>
</reference>
<dbReference type="Pfam" id="PF00512">
    <property type="entry name" value="HisKA"/>
    <property type="match status" value="1"/>
</dbReference>
<comment type="caution">
    <text evidence="9">The sequence shown here is derived from an EMBL/GenBank/DDBJ whole genome shotgun (WGS) entry which is preliminary data.</text>
</comment>
<organism evidence="9 10">
    <name type="scientific">Actinoplanes couchii</name>
    <dbReference type="NCBI Taxonomy" id="403638"/>
    <lineage>
        <taxon>Bacteria</taxon>
        <taxon>Bacillati</taxon>
        <taxon>Actinomycetota</taxon>
        <taxon>Actinomycetes</taxon>
        <taxon>Micromonosporales</taxon>
        <taxon>Micromonosporaceae</taxon>
        <taxon>Actinoplanes</taxon>
    </lineage>
</organism>
<evidence type="ECO:0000313" key="10">
    <source>
        <dbReference type="Proteomes" id="UP000612282"/>
    </source>
</evidence>
<dbReference type="InterPro" id="IPR036890">
    <property type="entry name" value="HATPase_C_sf"/>
</dbReference>
<evidence type="ECO:0000256" key="2">
    <source>
        <dbReference type="ARBA" id="ARBA00004236"/>
    </source>
</evidence>
<evidence type="ECO:0000259" key="8">
    <source>
        <dbReference type="PROSITE" id="PS50112"/>
    </source>
</evidence>
<keyword evidence="5" id="KW-0418">Kinase</keyword>
<protein>
    <recommendedName>
        <fullName evidence="3">histidine kinase</fullName>
        <ecNumber evidence="3">2.7.13.3</ecNumber>
    </recommendedName>
</protein>
<dbReference type="Gene3D" id="3.30.450.40">
    <property type="match status" value="1"/>
</dbReference>
<dbReference type="PROSITE" id="PS50112">
    <property type="entry name" value="PAS"/>
    <property type="match status" value="1"/>
</dbReference>
<proteinExistence type="predicted"/>
<dbReference type="PANTHER" id="PTHR43547">
    <property type="entry name" value="TWO-COMPONENT HISTIDINE KINASE"/>
    <property type="match status" value="1"/>
</dbReference>
<dbReference type="CDD" id="cd00075">
    <property type="entry name" value="HATPase"/>
    <property type="match status" value="1"/>
</dbReference>
<dbReference type="InterPro" id="IPR035965">
    <property type="entry name" value="PAS-like_dom_sf"/>
</dbReference>
<dbReference type="SMART" id="SM00091">
    <property type="entry name" value="PAS"/>
    <property type="match status" value="1"/>
</dbReference>
<dbReference type="InterPro" id="IPR004358">
    <property type="entry name" value="Sig_transdc_His_kin-like_C"/>
</dbReference>
<accession>A0ABQ3XDH5</accession>
<dbReference type="InterPro" id="IPR013656">
    <property type="entry name" value="PAS_4"/>
</dbReference>
<dbReference type="EC" id="2.7.13.3" evidence="3"/>
<dbReference type="InterPro" id="IPR000014">
    <property type="entry name" value="PAS"/>
</dbReference>
<dbReference type="InterPro" id="IPR003661">
    <property type="entry name" value="HisK_dim/P_dom"/>
</dbReference>
<dbReference type="Gene3D" id="3.30.565.10">
    <property type="entry name" value="Histidine kinase-like ATPase, C-terminal domain"/>
    <property type="match status" value="1"/>
</dbReference>
<dbReference type="Proteomes" id="UP000612282">
    <property type="component" value="Unassembled WGS sequence"/>
</dbReference>
<evidence type="ECO:0000256" key="5">
    <source>
        <dbReference type="ARBA" id="ARBA00022777"/>
    </source>
</evidence>
<feature type="domain" description="Histidine kinase" evidence="7">
    <location>
        <begin position="320"/>
        <end position="534"/>
    </location>
</feature>
<keyword evidence="5" id="KW-0808">Transferase</keyword>
<comment type="subcellular location">
    <subcellularLocation>
        <location evidence="2">Cell membrane</location>
    </subcellularLocation>
</comment>
<evidence type="ECO:0000313" key="9">
    <source>
        <dbReference type="EMBL" id="GID56523.1"/>
    </source>
</evidence>
<evidence type="ECO:0000259" key="7">
    <source>
        <dbReference type="PROSITE" id="PS50109"/>
    </source>
</evidence>
<dbReference type="CDD" id="cd00082">
    <property type="entry name" value="HisKA"/>
    <property type="match status" value="1"/>
</dbReference>
<dbReference type="SUPFAM" id="SSF55874">
    <property type="entry name" value="ATPase domain of HSP90 chaperone/DNA topoisomerase II/histidine kinase"/>
    <property type="match status" value="1"/>
</dbReference>
<dbReference type="RefSeq" id="WP_203798284.1">
    <property type="nucleotide sequence ID" value="NZ_BAAAQE010000061.1"/>
</dbReference>
<dbReference type="Gene3D" id="3.30.450.20">
    <property type="entry name" value="PAS domain"/>
    <property type="match status" value="1"/>
</dbReference>
<dbReference type="CDD" id="cd00130">
    <property type="entry name" value="PAS"/>
    <property type="match status" value="1"/>
</dbReference>
<comment type="catalytic activity">
    <reaction evidence="1">
        <text>ATP + protein L-histidine = ADP + protein N-phospho-L-histidine.</text>
        <dbReference type="EC" id="2.7.13.3"/>
    </reaction>
</comment>
<dbReference type="InterPro" id="IPR003594">
    <property type="entry name" value="HATPase_dom"/>
</dbReference>
<evidence type="ECO:0000256" key="1">
    <source>
        <dbReference type="ARBA" id="ARBA00000085"/>
    </source>
</evidence>
<sequence>MVVLLENGAFLGALLESMDAGVMACDGDGALVFANRAMREITGFDPDGPLPPEFDDHAHRLFTTPDMRPMSRSETPLARAMQGEVVDGEDLLIRRPGHRLRIFETSAHPIVGPDGDRLGAVAVAHEVTALRRVERFRNCHIAVEHVLKTHRSAVDATPEVLRAVTTTLGWPSAELFLIDDASGLLLSAGHWDSSGMETEEFFGHTPVRGQGITGRVWESGRPIWVPDLGLSPDLRTAHERERVQICLRRGVRTALAVPVRDGGTLLGVLTCYAGTQEYEPDLLTVLLDGVAAQIGIFVAQRRAEGLSRQLARAQADFVNLVGHELRTPLTSITANATLLSEETGLDPDVGQMVQAIARNAAALQRIADTLLDLAGLDSGHLELDVHEVDLVALVSDAVTGLRHTGDRLTLVSELPAELHLPGDASRLRQVVDDLLSNAVRYSPPGSPVHITLRAEETVADLCIADSGIGMPPGEYPRVFDRFFRGSNVRHQGTTGSGLGLSLARAIILLHGGTIKLAENKPAGTIVCVRLPMTGPPAT</sequence>
<dbReference type="Pfam" id="PF08448">
    <property type="entry name" value="PAS_4"/>
    <property type="match status" value="1"/>
</dbReference>
<dbReference type="SMART" id="SM00388">
    <property type="entry name" value="HisKA"/>
    <property type="match status" value="1"/>
</dbReference>
<dbReference type="InterPro" id="IPR003018">
    <property type="entry name" value="GAF"/>
</dbReference>
<dbReference type="Pfam" id="PF13185">
    <property type="entry name" value="GAF_2"/>
    <property type="match status" value="1"/>
</dbReference>
<dbReference type="SUPFAM" id="SSF47384">
    <property type="entry name" value="Homodimeric domain of signal transducing histidine kinase"/>
    <property type="match status" value="1"/>
</dbReference>
<dbReference type="EMBL" id="BOMG01000058">
    <property type="protein sequence ID" value="GID56523.1"/>
    <property type="molecule type" value="Genomic_DNA"/>
</dbReference>
<dbReference type="SUPFAM" id="SSF55781">
    <property type="entry name" value="GAF domain-like"/>
    <property type="match status" value="1"/>
</dbReference>
<keyword evidence="4" id="KW-0597">Phosphoprotein</keyword>
<dbReference type="Pfam" id="PF02518">
    <property type="entry name" value="HATPase_c"/>
    <property type="match status" value="1"/>
</dbReference>
<dbReference type="SUPFAM" id="SSF55785">
    <property type="entry name" value="PYP-like sensor domain (PAS domain)"/>
    <property type="match status" value="1"/>
</dbReference>
<name>A0ABQ3XDH5_9ACTN</name>